<feature type="transmembrane region" description="Helical" evidence="8">
    <location>
        <begin position="346"/>
        <end position="363"/>
    </location>
</feature>
<keyword evidence="7" id="KW-0924">Ammonia transport</keyword>
<feature type="domain" description="Ammonium transporter AmtB-like" evidence="9">
    <location>
        <begin position="61"/>
        <end position="465"/>
    </location>
</feature>
<feature type="transmembrane region" description="Helical" evidence="8">
    <location>
        <begin position="375"/>
        <end position="396"/>
    </location>
</feature>
<dbReference type="PANTHER" id="PTHR11730:SF6">
    <property type="entry name" value="AMMONIUM TRANSPORTER"/>
    <property type="match status" value="1"/>
</dbReference>
<dbReference type="GO" id="GO:0008519">
    <property type="term" value="F:ammonium channel activity"/>
    <property type="evidence" value="ECO:0007669"/>
    <property type="project" value="InterPro"/>
</dbReference>
<feature type="transmembrane region" description="Helical" evidence="8">
    <location>
        <begin position="56"/>
        <end position="75"/>
    </location>
</feature>
<evidence type="ECO:0000256" key="1">
    <source>
        <dbReference type="ARBA" id="ARBA00004141"/>
    </source>
</evidence>
<evidence type="ECO:0000313" key="10">
    <source>
        <dbReference type="EMBL" id="CAB3374763.1"/>
    </source>
</evidence>
<feature type="transmembrane region" description="Helical" evidence="8">
    <location>
        <begin position="96"/>
        <end position="119"/>
    </location>
</feature>
<dbReference type="GO" id="GO:0097272">
    <property type="term" value="P:ammonium homeostasis"/>
    <property type="evidence" value="ECO:0007669"/>
    <property type="project" value="TreeGrafter"/>
</dbReference>
<keyword evidence="3" id="KW-0813">Transport</keyword>
<keyword evidence="5 8" id="KW-1133">Transmembrane helix</keyword>
<evidence type="ECO:0000259" key="9">
    <source>
        <dbReference type="Pfam" id="PF00909"/>
    </source>
</evidence>
<feature type="transmembrane region" description="Helical" evidence="8">
    <location>
        <begin position="139"/>
        <end position="157"/>
    </location>
</feature>
<dbReference type="PROSITE" id="PS01219">
    <property type="entry name" value="AMMONIUM_TRANSP"/>
    <property type="match status" value="1"/>
</dbReference>
<evidence type="ECO:0000256" key="8">
    <source>
        <dbReference type="SAM" id="Phobius"/>
    </source>
</evidence>
<dbReference type="InterPro" id="IPR029020">
    <property type="entry name" value="Ammonium/urea_transptr"/>
</dbReference>
<reference evidence="10 11" key="1">
    <citation type="submission" date="2020-04" db="EMBL/GenBank/DDBJ databases">
        <authorList>
            <person name="Alioto T."/>
            <person name="Alioto T."/>
            <person name="Gomez Garrido J."/>
        </authorList>
    </citation>
    <scope>NUCLEOTIDE SEQUENCE [LARGE SCALE GENOMIC DNA]</scope>
</reference>
<keyword evidence="4 8" id="KW-0812">Transmembrane</keyword>
<evidence type="ECO:0000256" key="2">
    <source>
        <dbReference type="ARBA" id="ARBA00005887"/>
    </source>
</evidence>
<feature type="transmembrane region" description="Helical" evidence="8">
    <location>
        <begin position="164"/>
        <end position="186"/>
    </location>
</feature>
<keyword evidence="11" id="KW-1185">Reference proteome</keyword>
<dbReference type="SUPFAM" id="SSF111352">
    <property type="entry name" value="Ammonium transporter"/>
    <property type="match status" value="1"/>
</dbReference>
<dbReference type="EMBL" id="CADEPI010000103">
    <property type="protein sequence ID" value="CAB3374763.1"/>
    <property type="molecule type" value="Genomic_DNA"/>
</dbReference>
<evidence type="ECO:0000256" key="6">
    <source>
        <dbReference type="ARBA" id="ARBA00023136"/>
    </source>
</evidence>
<evidence type="ECO:0000256" key="5">
    <source>
        <dbReference type="ARBA" id="ARBA00022989"/>
    </source>
</evidence>
<evidence type="ECO:0000313" key="11">
    <source>
        <dbReference type="Proteomes" id="UP000494165"/>
    </source>
</evidence>
<gene>
    <name evidence="10" type="ORF">CLODIP_2_CD04804</name>
</gene>
<protein>
    <recommendedName>
        <fullName evidence="9">Ammonium transporter AmtB-like domain-containing protein</fullName>
    </recommendedName>
</protein>
<feature type="transmembrane region" description="Helical" evidence="8">
    <location>
        <begin position="251"/>
        <end position="274"/>
    </location>
</feature>
<accession>A0A8S1CZZ5</accession>
<proteinExistence type="inferred from homology"/>
<keyword evidence="6 8" id="KW-0472">Membrane</keyword>
<name>A0A8S1CZZ5_9INSE</name>
<dbReference type="OrthoDB" id="534912at2759"/>
<dbReference type="PANTHER" id="PTHR11730">
    <property type="entry name" value="AMMONIUM TRANSPORTER"/>
    <property type="match status" value="1"/>
</dbReference>
<dbReference type="Gene3D" id="1.10.3430.10">
    <property type="entry name" value="Ammonium transporter AmtB like domains"/>
    <property type="match status" value="1"/>
</dbReference>
<feature type="transmembrane region" description="Helical" evidence="8">
    <location>
        <begin position="286"/>
        <end position="305"/>
    </location>
</feature>
<dbReference type="GO" id="GO:0005886">
    <property type="term" value="C:plasma membrane"/>
    <property type="evidence" value="ECO:0007669"/>
    <property type="project" value="TreeGrafter"/>
</dbReference>
<evidence type="ECO:0000256" key="3">
    <source>
        <dbReference type="ARBA" id="ARBA00022448"/>
    </source>
</evidence>
<evidence type="ECO:0000256" key="4">
    <source>
        <dbReference type="ARBA" id="ARBA00022692"/>
    </source>
</evidence>
<comment type="subcellular location">
    <subcellularLocation>
        <location evidence="1">Membrane</location>
        <topology evidence="1">Multi-pass membrane protein</topology>
    </subcellularLocation>
</comment>
<organism evidence="10 11">
    <name type="scientific">Cloeon dipterum</name>
    <dbReference type="NCBI Taxonomy" id="197152"/>
    <lineage>
        <taxon>Eukaryota</taxon>
        <taxon>Metazoa</taxon>
        <taxon>Ecdysozoa</taxon>
        <taxon>Arthropoda</taxon>
        <taxon>Hexapoda</taxon>
        <taxon>Insecta</taxon>
        <taxon>Pterygota</taxon>
        <taxon>Palaeoptera</taxon>
        <taxon>Ephemeroptera</taxon>
        <taxon>Pisciforma</taxon>
        <taxon>Baetidae</taxon>
        <taxon>Cloeon</taxon>
    </lineage>
</organism>
<dbReference type="InterPro" id="IPR024041">
    <property type="entry name" value="NH4_transpt_AmtB-like_dom"/>
</dbReference>
<dbReference type="InterPro" id="IPR018047">
    <property type="entry name" value="Ammonium_transpt_CS"/>
</dbReference>
<dbReference type="AlphaFoldDB" id="A0A8S1CZZ5"/>
<sequence length="507" mass="56051">MHSLHFKMGEIQNSDISLWLNQSNGNVTEAVVRSMISEINLLHEHVEGLRFVIDDYYLFSLGFLISLMQIGFGYVECGAVRSKSATNVMMKNMMDSFLCGIVYWLFGFAIAFGYGNSFIGYYPYMAGYKLGEDKLYGKWYYELSYASTASTIVSGTVAERIHFVGYLVYSSVISGFVFPVVCHWGWNEEGWLKLMGYEDFSGSGIVHLCGGSCAIVAAIILGPRYSRFEEKKCDGDPDERWKKLSGHSTPISALGAMILFTTFLSFNAASVFSISTPEKVELAAKVVIVSLLSACGCSTTGLFLSRLGAFNKEAFKGIGYWSFMHAANCGIMGLVISSCAANKMEIWAGFISGCLGAPIYVLLHHLTRRFKVDDVLNIIPVHFGGGFVGCVFTPILRNNAIPAGDFDQALFNFKVNAIGALSIMAWSMSCAFIIFYLLKVFDVLRVPIEDEINGVDLAKHNEVAYQLTYRDVNLDSTQNSTLARSGNMSLRQRKPVQDESIELQSIA</sequence>
<evidence type="ECO:0000256" key="7">
    <source>
        <dbReference type="ARBA" id="ARBA00023177"/>
    </source>
</evidence>
<comment type="caution">
    <text evidence="10">The sequence shown here is derived from an EMBL/GenBank/DDBJ whole genome shotgun (WGS) entry which is preliminary data.</text>
</comment>
<dbReference type="Proteomes" id="UP000494165">
    <property type="component" value="Unassembled WGS sequence"/>
</dbReference>
<feature type="transmembrane region" description="Helical" evidence="8">
    <location>
        <begin position="317"/>
        <end position="340"/>
    </location>
</feature>
<feature type="transmembrane region" description="Helical" evidence="8">
    <location>
        <begin position="416"/>
        <end position="438"/>
    </location>
</feature>
<comment type="similarity">
    <text evidence="2">Belongs to the ammonia transporter channel (TC 1.A.11.2) family.</text>
</comment>
<feature type="transmembrane region" description="Helical" evidence="8">
    <location>
        <begin position="201"/>
        <end position="222"/>
    </location>
</feature>
<dbReference type="Pfam" id="PF00909">
    <property type="entry name" value="Ammonium_transp"/>
    <property type="match status" value="1"/>
</dbReference>